<comment type="caution">
    <text evidence="1">The sequence shown here is derived from an EMBL/GenBank/DDBJ whole genome shotgun (WGS) entry which is preliminary data.</text>
</comment>
<dbReference type="InterPro" id="IPR021558">
    <property type="entry name" value="MazE-like"/>
</dbReference>
<dbReference type="Pfam" id="PF11455">
    <property type="entry name" value="MazE-like"/>
    <property type="match status" value="1"/>
</dbReference>
<dbReference type="Proteomes" id="UP000782610">
    <property type="component" value="Unassembled WGS sequence"/>
</dbReference>
<dbReference type="EMBL" id="JACRAF010000035">
    <property type="protein sequence ID" value="MBI4922611.1"/>
    <property type="molecule type" value="Genomic_DNA"/>
</dbReference>
<proteinExistence type="predicted"/>
<protein>
    <submittedName>
        <fullName evidence="1">Antitoxin MazE family protein</fullName>
    </submittedName>
</protein>
<dbReference type="AlphaFoldDB" id="A0A933NZ22"/>
<sequence>MGTPVNQRVQKRREALRAAGLRPVQLWLPDTRDPTFRAELAREARLIAQSDAKDIDLQERMDAVWEETLADVEAMEARDQASRNEKK</sequence>
<evidence type="ECO:0000313" key="1">
    <source>
        <dbReference type="EMBL" id="MBI4922611.1"/>
    </source>
</evidence>
<evidence type="ECO:0000313" key="2">
    <source>
        <dbReference type="Proteomes" id="UP000782610"/>
    </source>
</evidence>
<gene>
    <name evidence="1" type="ORF">HY834_12760</name>
</gene>
<name>A0A933NZ22_9HYPH</name>
<accession>A0A933NZ22</accession>
<reference evidence="1" key="1">
    <citation type="submission" date="2020-07" db="EMBL/GenBank/DDBJ databases">
        <title>Huge and variable diversity of episymbiotic CPR bacteria and DPANN archaea in groundwater ecosystems.</title>
        <authorList>
            <person name="He C.Y."/>
            <person name="Keren R."/>
            <person name="Whittaker M."/>
            <person name="Farag I.F."/>
            <person name="Doudna J."/>
            <person name="Cate J.H.D."/>
            <person name="Banfield J.F."/>
        </authorList>
    </citation>
    <scope>NUCLEOTIDE SEQUENCE</scope>
    <source>
        <strain evidence="1">NC_groundwater_1586_Pr3_B-0.1um_66_15</strain>
    </source>
</reference>
<organism evidence="1 2">
    <name type="scientific">Devosia nanyangense</name>
    <dbReference type="NCBI Taxonomy" id="1228055"/>
    <lineage>
        <taxon>Bacteria</taxon>
        <taxon>Pseudomonadati</taxon>
        <taxon>Pseudomonadota</taxon>
        <taxon>Alphaproteobacteria</taxon>
        <taxon>Hyphomicrobiales</taxon>
        <taxon>Devosiaceae</taxon>
        <taxon>Devosia</taxon>
    </lineage>
</organism>